<dbReference type="AlphaFoldDB" id="A0A368EX36"/>
<evidence type="ECO:0000313" key="1">
    <source>
        <dbReference type="EMBL" id="RCN23858.1"/>
    </source>
</evidence>
<keyword evidence="2" id="KW-1185">Reference proteome</keyword>
<dbReference type="EMBL" id="JOJR01024809">
    <property type="protein sequence ID" value="RCN23858.1"/>
    <property type="molecule type" value="Genomic_DNA"/>
</dbReference>
<protein>
    <submittedName>
        <fullName evidence="1">Uncharacterized protein</fullName>
    </submittedName>
</protein>
<reference evidence="1 2" key="1">
    <citation type="submission" date="2014-10" db="EMBL/GenBank/DDBJ databases">
        <title>Draft genome of the hookworm Ancylostoma caninum.</title>
        <authorList>
            <person name="Mitreva M."/>
        </authorList>
    </citation>
    <scope>NUCLEOTIDE SEQUENCE [LARGE SCALE GENOMIC DNA]</scope>
    <source>
        <strain evidence="1 2">Baltimore</strain>
    </source>
</reference>
<gene>
    <name evidence="1" type="ORF">ANCCAN_30453</name>
</gene>
<name>A0A368EX36_ANCCA</name>
<evidence type="ECO:0000313" key="2">
    <source>
        <dbReference type="Proteomes" id="UP000252519"/>
    </source>
</evidence>
<accession>A0A368EX36</accession>
<dbReference type="Proteomes" id="UP000252519">
    <property type="component" value="Unassembled WGS sequence"/>
</dbReference>
<sequence length="34" mass="4031">MDLRRFPRGFAISKRIQLCSLFRNTALLLDFALF</sequence>
<comment type="caution">
    <text evidence="1">The sequence shown here is derived from an EMBL/GenBank/DDBJ whole genome shotgun (WGS) entry which is preliminary data.</text>
</comment>
<organism evidence="1 2">
    <name type="scientific">Ancylostoma caninum</name>
    <name type="common">Dog hookworm</name>
    <dbReference type="NCBI Taxonomy" id="29170"/>
    <lineage>
        <taxon>Eukaryota</taxon>
        <taxon>Metazoa</taxon>
        <taxon>Ecdysozoa</taxon>
        <taxon>Nematoda</taxon>
        <taxon>Chromadorea</taxon>
        <taxon>Rhabditida</taxon>
        <taxon>Rhabditina</taxon>
        <taxon>Rhabditomorpha</taxon>
        <taxon>Strongyloidea</taxon>
        <taxon>Ancylostomatidae</taxon>
        <taxon>Ancylostomatinae</taxon>
        <taxon>Ancylostoma</taxon>
    </lineage>
</organism>
<proteinExistence type="predicted"/>